<feature type="compositionally biased region" description="Low complexity" evidence="1">
    <location>
        <begin position="546"/>
        <end position="570"/>
    </location>
</feature>
<protein>
    <submittedName>
        <fullName evidence="2">Uncharacterized protein</fullName>
    </submittedName>
</protein>
<feature type="region of interest" description="Disordered" evidence="1">
    <location>
        <begin position="309"/>
        <end position="394"/>
    </location>
</feature>
<sequence>MVKVHFNQDIQTVETYDSGDYDRTSVPIAELNEDEFNEMECYRFEMKKQTIEEYQKRWRKSRNSDCGSSSDCINNRNDTDNLSPPLKSCLINKSSNNLNNKLNATAINAAITVAMSSSIEDDTSLFGEGQAQPNIALNISRTSNYNLDGDRIHKISVENDSNLVSTNENYPKECLNLFAEPENENIDLKKIKTNEDHNRISVISPNSFESNDSQKSDNDVDPKESDENNSFIRLFEDSFEKGTGEGDSDYIKDMSLAEGENSITLPQNVLSEDIPTTSFYSSEPRLFTDSLFTSSPILSESILNDKKLKSSQLQEETPEESQEDSQDEEEFQEDILKVLEMEGEEEKEEKEKILRTENVNVLEQEQEPELEEDSDDEIDKHPHSDSYINYGGTQHINIKPRRNNIYDDYTGISSCPFGKPISFLDDLPEVIHTSSKLSTSLPSLSSSSSLKKESPKSSNFFGSPFSPPSKSPYRSSSSSSVQQHRLNRYGSFSNYSTGIGNSNNNDGGYLVSKRNYLTRDSKQKSYTSSGYRLSQYTTSKWEGIGSRNSNKSNNNNNNNNSSKGTSPSNKYYPRPATKLASTSSFSSSWIYDASF</sequence>
<feature type="compositionally biased region" description="Acidic residues" evidence="1">
    <location>
        <begin position="316"/>
        <end position="333"/>
    </location>
</feature>
<dbReference type="AlphaFoldDB" id="A0A1Y2F0W8"/>
<dbReference type="Proteomes" id="UP000193920">
    <property type="component" value="Unassembled WGS sequence"/>
</dbReference>
<feature type="compositionally biased region" description="Polar residues" evidence="1">
    <location>
        <begin position="202"/>
        <end position="211"/>
    </location>
</feature>
<organism evidence="2 3">
    <name type="scientific">Neocallimastix californiae</name>
    <dbReference type="NCBI Taxonomy" id="1754190"/>
    <lineage>
        <taxon>Eukaryota</taxon>
        <taxon>Fungi</taxon>
        <taxon>Fungi incertae sedis</taxon>
        <taxon>Chytridiomycota</taxon>
        <taxon>Chytridiomycota incertae sedis</taxon>
        <taxon>Neocallimastigomycetes</taxon>
        <taxon>Neocallimastigales</taxon>
        <taxon>Neocallimastigaceae</taxon>
        <taxon>Neocallimastix</taxon>
    </lineage>
</organism>
<feature type="region of interest" description="Disordered" evidence="1">
    <location>
        <begin position="202"/>
        <end position="228"/>
    </location>
</feature>
<dbReference type="EMBL" id="MCOG01000019">
    <property type="protein sequence ID" value="ORY77528.1"/>
    <property type="molecule type" value="Genomic_DNA"/>
</dbReference>
<feature type="compositionally biased region" description="Basic and acidic residues" evidence="1">
    <location>
        <begin position="212"/>
        <end position="226"/>
    </location>
</feature>
<feature type="compositionally biased region" description="Acidic residues" evidence="1">
    <location>
        <begin position="364"/>
        <end position="377"/>
    </location>
</feature>
<accession>A0A1Y2F0W8</accession>
<evidence type="ECO:0000313" key="3">
    <source>
        <dbReference type="Proteomes" id="UP000193920"/>
    </source>
</evidence>
<evidence type="ECO:0000256" key="1">
    <source>
        <dbReference type="SAM" id="MobiDB-lite"/>
    </source>
</evidence>
<feature type="compositionally biased region" description="Low complexity" evidence="1">
    <location>
        <begin position="435"/>
        <end position="449"/>
    </location>
</feature>
<proteinExistence type="predicted"/>
<feature type="region of interest" description="Disordered" evidence="1">
    <location>
        <begin position="435"/>
        <end position="483"/>
    </location>
</feature>
<gene>
    <name evidence="2" type="ORF">LY90DRAFT_698556</name>
</gene>
<evidence type="ECO:0000313" key="2">
    <source>
        <dbReference type="EMBL" id="ORY77528.1"/>
    </source>
</evidence>
<comment type="caution">
    <text evidence="2">The sequence shown here is derived from an EMBL/GenBank/DDBJ whole genome shotgun (WGS) entry which is preliminary data.</text>
</comment>
<name>A0A1Y2F0W8_9FUNG</name>
<feature type="region of interest" description="Disordered" evidence="1">
    <location>
        <begin position="540"/>
        <end position="595"/>
    </location>
</feature>
<reference evidence="2 3" key="1">
    <citation type="submission" date="2016-08" db="EMBL/GenBank/DDBJ databases">
        <title>A Parts List for Fungal Cellulosomes Revealed by Comparative Genomics.</title>
        <authorList>
            <consortium name="DOE Joint Genome Institute"/>
            <person name="Haitjema C.H."/>
            <person name="Gilmore S.P."/>
            <person name="Henske J.K."/>
            <person name="Solomon K.V."/>
            <person name="De Groot R."/>
            <person name="Kuo A."/>
            <person name="Mondo S.J."/>
            <person name="Salamov A.A."/>
            <person name="Labutti K."/>
            <person name="Zhao Z."/>
            <person name="Chiniquy J."/>
            <person name="Barry K."/>
            <person name="Brewer H.M."/>
            <person name="Purvine S.O."/>
            <person name="Wright A.T."/>
            <person name="Boxma B."/>
            <person name="Van Alen T."/>
            <person name="Hackstein J.H."/>
            <person name="Baker S.E."/>
            <person name="Grigoriev I.V."/>
            <person name="O'Malley M.A."/>
        </authorList>
    </citation>
    <scope>NUCLEOTIDE SEQUENCE [LARGE SCALE GENOMIC DNA]</scope>
    <source>
        <strain evidence="2 3">G1</strain>
    </source>
</reference>
<feature type="compositionally biased region" description="Low complexity" evidence="1">
    <location>
        <begin position="471"/>
        <end position="480"/>
    </location>
</feature>
<keyword evidence="3" id="KW-1185">Reference proteome</keyword>